<evidence type="ECO:0000313" key="4">
    <source>
        <dbReference type="Proteomes" id="UP000308092"/>
    </source>
</evidence>
<dbReference type="OrthoDB" id="10261749at2759"/>
<evidence type="ECO:0000313" key="2">
    <source>
        <dbReference type="EMBL" id="KAA8646110.1"/>
    </source>
</evidence>
<name>A0A4S3JK92_9EURO</name>
<feature type="region of interest" description="Disordered" evidence="1">
    <location>
        <begin position="272"/>
        <end position="425"/>
    </location>
</feature>
<dbReference type="RefSeq" id="XP_033425471.1">
    <property type="nucleotide sequence ID" value="XM_033572156.1"/>
</dbReference>
<dbReference type="EMBL" id="SOSA01000178">
    <property type="protein sequence ID" value="THC95008.1"/>
    <property type="molecule type" value="Genomic_DNA"/>
</dbReference>
<dbReference type="SMART" id="SM00855">
    <property type="entry name" value="PGAM"/>
    <property type="match status" value="1"/>
</dbReference>
<dbReference type="InterPro" id="IPR013078">
    <property type="entry name" value="His_Pase_superF_clade-1"/>
</dbReference>
<feature type="compositionally biased region" description="Low complexity" evidence="1">
    <location>
        <begin position="388"/>
        <end position="402"/>
    </location>
</feature>
<feature type="compositionally biased region" description="Polar residues" evidence="1">
    <location>
        <begin position="314"/>
        <end position="333"/>
    </location>
</feature>
<keyword evidence="4" id="KW-1185">Reference proteome</keyword>
<dbReference type="Proteomes" id="UP000308092">
    <property type="component" value="Unassembled WGS sequence"/>
</dbReference>
<accession>A0A4S3JK92</accession>
<dbReference type="Gene3D" id="3.40.50.1240">
    <property type="entry name" value="Phosphoglycerate mutase-like"/>
    <property type="match status" value="1"/>
</dbReference>
<protein>
    <submittedName>
        <fullName evidence="3">Uncharacterized protein</fullName>
    </submittedName>
</protein>
<feature type="region of interest" description="Disordered" evidence="1">
    <location>
        <begin position="443"/>
        <end position="585"/>
    </location>
</feature>
<comment type="caution">
    <text evidence="3">The sequence shown here is derived from an EMBL/GenBank/DDBJ whole genome shotgun (WGS) entry which is preliminary data.</text>
</comment>
<dbReference type="EMBL" id="QUQM01000007">
    <property type="protein sequence ID" value="KAA8646110.1"/>
    <property type="molecule type" value="Genomic_DNA"/>
</dbReference>
<evidence type="ECO:0000313" key="3">
    <source>
        <dbReference type="EMBL" id="THC95008.1"/>
    </source>
</evidence>
<dbReference type="Pfam" id="PF00300">
    <property type="entry name" value="His_Phos_1"/>
    <property type="match status" value="1"/>
</dbReference>
<dbReference type="PANTHER" id="PTHR46192">
    <property type="entry name" value="BROAD-RANGE ACID PHOSPHATASE DET1"/>
    <property type="match status" value="1"/>
</dbReference>
<dbReference type="GeneID" id="54330238"/>
<sequence>MGKPRMIILVRHAQSEGNKNREIHQMVPDHRVKLTAEGHRQALEAGTRLRSLLRPDDTIHFFTSPYRRTRETTEGILQSLSSDTPSPTPFPRHTIKVYEEPRLREQDFGNFQPCSAEMERMWLERADYGHFFYRIPNGESAADAYDRVSGFNESLWRLFGEDDFASACVLVTHGLMTRIFLMKWYHWSVEYFEDLRNINHCEFVIMKLNPDNGKYVLQNQLRTWSELQKEKELERQRERAAKGLGPAPLTPSDIAIPIRRWGGCPDGCNHGIRRKGSVRPSRANGAVDHQHKKHHDTAHHAATQENRTEDPSRLLTTKSTVQEEQLESTTPQPTRGDISEDTKPIPFSPQPQQSLYGQDATKNTRITRIKPPTNDGASGIYEPDDRNTPSPRNSPSVSTNTPSPIPKRPGLANFHRDSEDHLLHPPRSNYALFHLGGRDGGGSLSGANSLAPSEDEQHDHHRRHQFPARTIPQHQPKSSQDLGNDGDDEGSSTQTQRLRRTRSHHHTYHSHAHPHPHSHRHFVPSGRRQLAQKVATILTDRNRNENSDEEDNSISHCLDEEIDKLDPSSLEAQRREDQSIRGSVY</sequence>
<feature type="compositionally biased region" description="Polar residues" evidence="1">
    <location>
        <begin position="472"/>
        <end position="482"/>
    </location>
</feature>
<dbReference type="InterPro" id="IPR052765">
    <property type="entry name" value="PGM-Related"/>
</dbReference>
<gene>
    <name evidence="2" type="ORF">ATNIH1004_007536</name>
    <name evidence="3" type="ORF">EYZ11_005520</name>
</gene>
<dbReference type="Proteomes" id="UP000324241">
    <property type="component" value="Unassembled WGS sequence"/>
</dbReference>
<reference evidence="2 5" key="2">
    <citation type="submission" date="2019-08" db="EMBL/GenBank/DDBJ databases">
        <title>The genome sequence of a newly discovered highly antifungal drug resistant Aspergillus species, Aspergillus tanneri NIH 1004.</title>
        <authorList>
            <person name="Mounaud S."/>
            <person name="Singh I."/>
            <person name="Joardar V."/>
            <person name="Pakala S."/>
            <person name="Pakala S."/>
            <person name="Venepally P."/>
            <person name="Chung J.K."/>
            <person name="Losada L."/>
            <person name="Nierman W.C."/>
        </authorList>
    </citation>
    <scope>NUCLEOTIDE SEQUENCE [LARGE SCALE GENOMIC DNA]</scope>
    <source>
        <strain evidence="2 5">NIH1004</strain>
    </source>
</reference>
<dbReference type="InterPro" id="IPR029033">
    <property type="entry name" value="His_PPase_superfam"/>
</dbReference>
<dbReference type="VEuPathDB" id="FungiDB:EYZ11_005520"/>
<dbReference type="STRING" id="1220188.A0A4S3JK92"/>
<evidence type="ECO:0000313" key="5">
    <source>
        <dbReference type="Proteomes" id="UP000324241"/>
    </source>
</evidence>
<dbReference type="AlphaFoldDB" id="A0A4S3JK92"/>
<feature type="compositionally biased region" description="Basic and acidic residues" evidence="1">
    <location>
        <begin position="414"/>
        <end position="423"/>
    </location>
</feature>
<feature type="compositionally biased region" description="Polar residues" evidence="1">
    <location>
        <begin position="350"/>
        <end position="366"/>
    </location>
</feature>
<dbReference type="SUPFAM" id="SSF53254">
    <property type="entry name" value="Phosphoglycerate mutase-like"/>
    <property type="match status" value="1"/>
</dbReference>
<evidence type="ECO:0000256" key="1">
    <source>
        <dbReference type="SAM" id="MobiDB-lite"/>
    </source>
</evidence>
<reference evidence="3 4" key="1">
    <citation type="submission" date="2019-03" db="EMBL/GenBank/DDBJ databases">
        <title>The genome sequence of a newly discovered highly antifungal drug resistant Aspergillus species, Aspergillus tanneri NIH 1004.</title>
        <authorList>
            <person name="Mounaud S."/>
            <person name="Singh I."/>
            <person name="Joardar V."/>
            <person name="Pakala S."/>
            <person name="Pakala S."/>
            <person name="Venepally P."/>
            <person name="Hoover J."/>
            <person name="Nierman W."/>
            <person name="Chung J."/>
            <person name="Losada L."/>
        </authorList>
    </citation>
    <scope>NUCLEOTIDE SEQUENCE [LARGE SCALE GENOMIC DNA]</scope>
    <source>
        <strain evidence="3 4">NIH1004</strain>
    </source>
</reference>
<dbReference type="CDD" id="cd07067">
    <property type="entry name" value="HP_PGM_like"/>
    <property type="match status" value="1"/>
</dbReference>
<feature type="compositionally biased region" description="Basic residues" evidence="1">
    <location>
        <begin position="497"/>
        <end position="522"/>
    </location>
</feature>
<proteinExistence type="predicted"/>
<organism evidence="3 4">
    <name type="scientific">Aspergillus tanneri</name>
    <dbReference type="NCBI Taxonomy" id="1220188"/>
    <lineage>
        <taxon>Eukaryota</taxon>
        <taxon>Fungi</taxon>
        <taxon>Dikarya</taxon>
        <taxon>Ascomycota</taxon>
        <taxon>Pezizomycotina</taxon>
        <taxon>Eurotiomycetes</taxon>
        <taxon>Eurotiomycetidae</taxon>
        <taxon>Eurotiales</taxon>
        <taxon>Aspergillaceae</taxon>
        <taxon>Aspergillus</taxon>
        <taxon>Aspergillus subgen. Circumdati</taxon>
    </lineage>
</organism>